<dbReference type="EMBL" id="UINC01198134">
    <property type="protein sequence ID" value="SVE15956.1"/>
    <property type="molecule type" value="Genomic_DNA"/>
</dbReference>
<evidence type="ECO:0000313" key="2">
    <source>
        <dbReference type="EMBL" id="SVE15956.1"/>
    </source>
</evidence>
<accession>A0A383B6Y0</accession>
<reference evidence="2" key="1">
    <citation type="submission" date="2018-05" db="EMBL/GenBank/DDBJ databases">
        <authorList>
            <person name="Lanie J.A."/>
            <person name="Ng W.-L."/>
            <person name="Kazmierczak K.M."/>
            <person name="Andrzejewski T.M."/>
            <person name="Davidsen T.M."/>
            <person name="Wayne K.J."/>
            <person name="Tettelin H."/>
            <person name="Glass J.I."/>
            <person name="Rusch D."/>
            <person name="Podicherti R."/>
            <person name="Tsui H.-C.T."/>
            <person name="Winkler M.E."/>
        </authorList>
    </citation>
    <scope>NUCLEOTIDE SEQUENCE</scope>
</reference>
<dbReference type="InterPro" id="IPR050218">
    <property type="entry name" value="LptD"/>
</dbReference>
<dbReference type="GO" id="GO:0061024">
    <property type="term" value="P:membrane organization"/>
    <property type="evidence" value="ECO:0007669"/>
    <property type="project" value="InterPro"/>
</dbReference>
<sequence length="247" mass="28730">SKMAAASGKRFKGQISRLRKALYTACNCDDPNIKPTWQIKASEVVHDSKRKKISYKNAFLEFLGFPVAYTPYYSHPDPSVKRQSGFLFPSYTSNSELGTIIRTPYYYALSPYKDLTVEPMYISGQRPLMYAQYRQRFHNGEVNIESSFTNADRRTRVKTYSNKNRGHLFIDGKFDHNDYWRYGFNVKRTTDDTYLSRYLFEGASDRLRSDFFIEGFDDKSYFYTTGIATQVQSSTYQSNKTPLILPS</sequence>
<dbReference type="InterPro" id="IPR007543">
    <property type="entry name" value="LptD_C"/>
</dbReference>
<feature type="non-terminal residue" evidence="2">
    <location>
        <position position="247"/>
    </location>
</feature>
<dbReference type="Pfam" id="PF04453">
    <property type="entry name" value="LptD"/>
    <property type="match status" value="1"/>
</dbReference>
<dbReference type="AlphaFoldDB" id="A0A383B6Y0"/>
<dbReference type="GO" id="GO:1990351">
    <property type="term" value="C:transporter complex"/>
    <property type="evidence" value="ECO:0007669"/>
    <property type="project" value="TreeGrafter"/>
</dbReference>
<feature type="non-terminal residue" evidence="2">
    <location>
        <position position="1"/>
    </location>
</feature>
<proteinExistence type="predicted"/>
<protein>
    <recommendedName>
        <fullName evidence="1">LptD C-terminal domain-containing protein</fullName>
    </recommendedName>
</protein>
<dbReference type="PANTHER" id="PTHR30189:SF1">
    <property type="entry name" value="LPS-ASSEMBLY PROTEIN LPTD"/>
    <property type="match status" value="1"/>
</dbReference>
<gene>
    <name evidence="2" type="ORF">METZ01_LOCUS468810</name>
</gene>
<dbReference type="PANTHER" id="PTHR30189">
    <property type="entry name" value="LPS-ASSEMBLY PROTEIN"/>
    <property type="match status" value="1"/>
</dbReference>
<evidence type="ECO:0000259" key="1">
    <source>
        <dbReference type="Pfam" id="PF04453"/>
    </source>
</evidence>
<feature type="domain" description="LptD C-terminal" evidence="1">
    <location>
        <begin position="163"/>
        <end position="246"/>
    </location>
</feature>
<name>A0A383B6Y0_9ZZZZ</name>
<organism evidence="2">
    <name type="scientific">marine metagenome</name>
    <dbReference type="NCBI Taxonomy" id="408172"/>
    <lineage>
        <taxon>unclassified sequences</taxon>
        <taxon>metagenomes</taxon>
        <taxon>ecological metagenomes</taxon>
    </lineage>
</organism>
<dbReference type="GO" id="GO:0009279">
    <property type="term" value="C:cell outer membrane"/>
    <property type="evidence" value="ECO:0007669"/>
    <property type="project" value="TreeGrafter"/>
</dbReference>